<evidence type="ECO:0000256" key="7">
    <source>
        <dbReference type="ARBA" id="ARBA00022989"/>
    </source>
</evidence>
<dbReference type="PANTHER" id="PTHR11923">
    <property type="entry name" value="SCAVENGER RECEPTOR CLASS B TYPE-1 SR-B1"/>
    <property type="match status" value="1"/>
</dbReference>
<evidence type="ECO:0000313" key="14">
    <source>
        <dbReference type="EMBL" id="KAL1117214.1"/>
    </source>
</evidence>
<keyword evidence="11" id="KW-0325">Glycoprotein</keyword>
<dbReference type="InterPro" id="IPR002159">
    <property type="entry name" value="CD36_fam"/>
</dbReference>
<feature type="transmembrane region" description="Helical" evidence="13">
    <location>
        <begin position="119"/>
        <end position="144"/>
    </location>
</feature>
<evidence type="ECO:0000313" key="15">
    <source>
        <dbReference type="Proteomes" id="UP001558652"/>
    </source>
</evidence>
<keyword evidence="3" id="KW-1003">Cell membrane</keyword>
<comment type="caution">
    <text evidence="14">The sequence shown here is derived from an EMBL/GenBank/DDBJ whole genome shotgun (WGS) entry which is preliminary data.</text>
</comment>
<keyword evidence="8 13" id="KW-0472">Membrane</keyword>
<dbReference type="Pfam" id="PF01130">
    <property type="entry name" value="CD36"/>
    <property type="match status" value="1"/>
</dbReference>
<sequence length="148" mass="16350">MQRKIPHKKPIVSPHVPGIVSLPHLMDASPDYQKMVDGLKPDPAKHSTFIELEPVNNRNAIKRLSENSNKHPDKTNAIHVSIEVHASIIVSTLLGFDLPDGVLQILRDQLLKVLNIVKIVKWVLIACGLVMAIVGGVMAAIRLLKDKK</sequence>
<evidence type="ECO:0000256" key="13">
    <source>
        <dbReference type="SAM" id="Phobius"/>
    </source>
</evidence>
<comment type="similarity">
    <text evidence="2">Belongs to the CD36 family.</text>
</comment>
<accession>A0ABD0YJC9</accession>
<protein>
    <recommendedName>
        <fullName evidence="12">Sensory neuron membrane protein 2</fullName>
    </recommendedName>
</protein>
<dbReference type="GO" id="GO:0005886">
    <property type="term" value="C:plasma membrane"/>
    <property type="evidence" value="ECO:0007669"/>
    <property type="project" value="UniProtKB-SubCell"/>
</dbReference>
<name>A0ABD0YJC9_9HEMI</name>
<keyword evidence="4" id="KW-0716">Sensory transduction</keyword>
<evidence type="ECO:0000256" key="12">
    <source>
        <dbReference type="ARBA" id="ARBA00040645"/>
    </source>
</evidence>
<dbReference type="EMBL" id="JBFDAA010000016">
    <property type="protein sequence ID" value="KAL1117214.1"/>
    <property type="molecule type" value="Genomic_DNA"/>
</dbReference>
<evidence type="ECO:0000256" key="11">
    <source>
        <dbReference type="ARBA" id="ARBA00023180"/>
    </source>
</evidence>
<evidence type="ECO:0000256" key="9">
    <source>
        <dbReference type="ARBA" id="ARBA00023157"/>
    </source>
</evidence>
<dbReference type="PANTHER" id="PTHR11923:SF109">
    <property type="entry name" value="SENSORY NEURON MEMBRANE PROTEIN 2"/>
    <property type="match status" value="1"/>
</dbReference>
<proteinExistence type="inferred from homology"/>
<evidence type="ECO:0000256" key="5">
    <source>
        <dbReference type="ARBA" id="ARBA00022692"/>
    </source>
</evidence>
<comment type="subcellular location">
    <subcellularLocation>
        <location evidence="1">Cell membrane</location>
    </subcellularLocation>
</comment>
<reference evidence="14 15" key="1">
    <citation type="submission" date="2024-07" db="EMBL/GenBank/DDBJ databases">
        <title>Chromosome-level genome assembly of the water stick insect Ranatra chinensis (Heteroptera: Nepidae).</title>
        <authorList>
            <person name="Liu X."/>
        </authorList>
    </citation>
    <scope>NUCLEOTIDE SEQUENCE [LARGE SCALE GENOMIC DNA]</scope>
    <source>
        <strain evidence="14">Cailab_2021Rc</strain>
        <tissue evidence="14">Muscle</tissue>
    </source>
</reference>
<dbReference type="AlphaFoldDB" id="A0ABD0YJC9"/>
<gene>
    <name evidence="14" type="ORF">AAG570_004541</name>
</gene>
<dbReference type="GO" id="GO:0007608">
    <property type="term" value="P:sensory perception of smell"/>
    <property type="evidence" value="ECO:0007669"/>
    <property type="project" value="UniProtKB-KW"/>
</dbReference>
<evidence type="ECO:0000256" key="1">
    <source>
        <dbReference type="ARBA" id="ARBA00004236"/>
    </source>
</evidence>
<keyword evidence="10" id="KW-0675">Receptor</keyword>
<organism evidence="14 15">
    <name type="scientific">Ranatra chinensis</name>
    <dbReference type="NCBI Taxonomy" id="642074"/>
    <lineage>
        <taxon>Eukaryota</taxon>
        <taxon>Metazoa</taxon>
        <taxon>Ecdysozoa</taxon>
        <taxon>Arthropoda</taxon>
        <taxon>Hexapoda</taxon>
        <taxon>Insecta</taxon>
        <taxon>Pterygota</taxon>
        <taxon>Neoptera</taxon>
        <taxon>Paraneoptera</taxon>
        <taxon>Hemiptera</taxon>
        <taxon>Heteroptera</taxon>
        <taxon>Panheteroptera</taxon>
        <taxon>Nepomorpha</taxon>
        <taxon>Nepidae</taxon>
        <taxon>Ranatrinae</taxon>
        <taxon>Ranatra</taxon>
    </lineage>
</organism>
<keyword evidence="5 13" id="KW-0812">Transmembrane</keyword>
<evidence type="ECO:0000256" key="4">
    <source>
        <dbReference type="ARBA" id="ARBA00022606"/>
    </source>
</evidence>
<evidence type="ECO:0000256" key="6">
    <source>
        <dbReference type="ARBA" id="ARBA00022725"/>
    </source>
</evidence>
<keyword evidence="6" id="KW-0552">Olfaction</keyword>
<evidence type="ECO:0000256" key="8">
    <source>
        <dbReference type="ARBA" id="ARBA00023136"/>
    </source>
</evidence>
<keyword evidence="9" id="KW-1015">Disulfide bond</keyword>
<evidence type="ECO:0000256" key="3">
    <source>
        <dbReference type="ARBA" id="ARBA00022475"/>
    </source>
</evidence>
<evidence type="ECO:0000256" key="10">
    <source>
        <dbReference type="ARBA" id="ARBA00023170"/>
    </source>
</evidence>
<evidence type="ECO:0000256" key="2">
    <source>
        <dbReference type="ARBA" id="ARBA00010532"/>
    </source>
</evidence>
<dbReference type="Proteomes" id="UP001558652">
    <property type="component" value="Unassembled WGS sequence"/>
</dbReference>
<keyword evidence="7 13" id="KW-1133">Transmembrane helix</keyword>
<keyword evidence="15" id="KW-1185">Reference proteome</keyword>